<dbReference type="Proteomes" id="UP001159371">
    <property type="component" value="Unassembled WGS sequence"/>
</dbReference>
<dbReference type="InterPro" id="IPR000719">
    <property type="entry name" value="Prot_kinase_dom"/>
</dbReference>
<dbReference type="InterPro" id="IPR008271">
    <property type="entry name" value="Ser/Thr_kinase_AS"/>
</dbReference>
<evidence type="ECO:0000256" key="7">
    <source>
        <dbReference type="ARBA" id="ARBA00047899"/>
    </source>
</evidence>
<dbReference type="RefSeq" id="WP_280657562.1">
    <property type="nucleotide sequence ID" value="NZ_JANQDO010000103.1"/>
</dbReference>
<evidence type="ECO:0000256" key="4">
    <source>
        <dbReference type="ARBA" id="ARBA00022741"/>
    </source>
</evidence>
<keyword evidence="6" id="KW-0067">ATP-binding</keyword>
<keyword evidence="3" id="KW-0808">Transferase</keyword>
<name>A0ABT6K8R1_9CYAN</name>
<evidence type="ECO:0000256" key="3">
    <source>
        <dbReference type="ARBA" id="ARBA00022679"/>
    </source>
</evidence>
<protein>
    <recommendedName>
        <fullName evidence="1">non-specific serine/threonine protein kinase</fullName>
        <ecNumber evidence="1">2.7.11.1</ecNumber>
    </recommendedName>
</protein>
<keyword evidence="5 11" id="KW-0418">Kinase</keyword>
<keyword evidence="9" id="KW-0472">Membrane</keyword>
<evidence type="ECO:0000256" key="6">
    <source>
        <dbReference type="ARBA" id="ARBA00022840"/>
    </source>
</evidence>
<dbReference type="CDD" id="cd14014">
    <property type="entry name" value="STKc_PknB_like"/>
    <property type="match status" value="1"/>
</dbReference>
<comment type="catalytic activity">
    <reaction evidence="7">
        <text>L-threonyl-[protein] + ATP = O-phospho-L-threonyl-[protein] + ADP + H(+)</text>
        <dbReference type="Rhea" id="RHEA:46608"/>
        <dbReference type="Rhea" id="RHEA-COMP:11060"/>
        <dbReference type="Rhea" id="RHEA-COMP:11605"/>
        <dbReference type="ChEBI" id="CHEBI:15378"/>
        <dbReference type="ChEBI" id="CHEBI:30013"/>
        <dbReference type="ChEBI" id="CHEBI:30616"/>
        <dbReference type="ChEBI" id="CHEBI:61977"/>
        <dbReference type="ChEBI" id="CHEBI:456216"/>
        <dbReference type="EC" id="2.7.11.1"/>
    </reaction>
</comment>
<dbReference type="SMART" id="SM00220">
    <property type="entry name" value="S_TKc"/>
    <property type="match status" value="1"/>
</dbReference>
<feature type="transmembrane region" description="Helical" evidence="9">
    <location>
        <begin position="443"/>
        <end position="462"/>
    </location>
</feature>
<dbReference type="PANTHER" id="PTHR24363:SF0">
    <property type="entry name" value="SERINE_THREONINE KINASE LIKE DOMAIN CONTAINING 1"/>
    <property type="match status" value="1"/>
</dbReference>
<keyword evidence="4" id="KW-0547">Nucleotide-binding</keyword>
<organism evidence="11 12">
    <name type="scientific">Umezakia ovalisporum FSS-43</name>
    <dbReference type="NCBI Taxonomy" id="2740520"/>
    <lineage>
        <taxon>Bacteria</taxon>
        <taxon>Bacillati</taxon>
        <taxon>Cyanobacteriota</taxon>
        <taxon>Cyanophyceae</taxon>
        <taxon>Nostocales</taxon>
        <taxon>Nodulariaceae</taxon>
        <taxon>Umezakia</taxon>
    </lineage>
</organism>
<dbReference type="InterPro" id="IPR011009">
    <property type="entry name" value="Kinase-like_dom_sf"/>
</dbReference>
<sequence length="570" mass="62202">MNYPDFVPQGYEVTKELGRNREGGRIAWLASQLQTGQQVVIKQFCFAQTGSSWSAYKEHEREIQVLKGLKHPGIPEYLGAFATDDGFCLVQEYKNAQSLAIQRSFDPEEIKHIAVKVLEILVYLQNRIPPVIHRDVKPENILVDEQLNVYLIDFGMSRIGSQEVAASSVFQGTPGFIPPEQLRKPTEGSDLYGLGATLICLLTGKKSTQIQDLTDEDDPYVIHFRDLLPRLSPRFLGWLELMVKPRLKERFADAQTALQALTPLDVVRVPEVKLSTLVLEFRATRIGERLKQPIQVVNTMSETLLEGKWEVAPHPQDPPHTPDSHGWIVVSPREFKNNEINCDVWVDTSKLMADKFYERQLWLGSNADVEVHSLTVQVKTAPLPIKRPSVPYLGLVGSLLSFTGLGYAGYLLVPQIGFVIAAGFGAGIGAGIAAWIGAGIAAGIWAGIAAWIGAGIVAGIWAGIAAGIAAGIVAVIGAGIVAWIAAMIVAMIGFVIQPVIKFGGKKLGLFTAGLGISSGIAVAVGTLHPYILLALLATGLPFATILFYAPIQRRKLIAQYRRSEEHLIKP</sequence>
<dbReference type="GO" id="GO:0004674">
    <property type="term" value="F:protein serine/threonine kinase activity"/>
    <property type="evidence" value="ECO:0007669"/>
    <property type="project" value="UniProtKB-KW"/>
</dbReference>
<dbReference type="SUPFAM" id="SSF56112">
    <property type="entry name" value="Protein kinase-like (PK-like)"/>
    <property type="match status" value="1"/>
</dbReference>
<keyword evidence="9" id="KW-0812">Transmembrane</keyword>
<feature type="transmembrane region" description="Helical" evidence="9">
    <location>
        <begin position="468"/>
        <end position="495"/>
    </location>
</feature>
<evidence type="ECO:0000256" key="9">
    <source>
        <dbReference type="SAM" id="Phobius"/>
    </source>
</evidence>
<dbReference type="EMBL" id="JANQDO010000103">
    <property type="protein sequence ID" value="MDH6058450.1"/>
    <property type="molecule type" value="Genomic_DNA"/>
</dbReference>
<evidence type="ECO:0000256" key="1">
    <source>
        <dbReference type="ARBA" id="ARBA00012513"/>
    </source>
</evidence>
<evidence type="ECO:0000259" key="10">
    <source>
        <dbReference type="PROSITE" id="PS50011"/>
    </source>
</evidence>
<reference evidence="11 12" key="1">
    <citation type="journal article" date="2023" name="J. Phycol.">
        <title>Chrysosporum ovalisporum is synonymous with the true-branching cyanobacterium Umezakia natans (Nostocales/Aphanizomenonaceae).</title>
        <authorList>
            <person name="McGregor G.B."/>
            <person name="Sendall B.C."/>
            <person name="Niiyama Y."/>
            <person name="Tuji A."/>
            <person name="Willis A."/>
        </authorList>
    </citation>
    <scope>NUCLEOTIDE SEQUENCE [LARGE SCALE GENOMIC DNA]</scope>
    <source>
        <strain evidence="11 12">FSS-43</strain>
    </source>
</reference>
<dbReference type="PANTHER" id="PTHR24363">
    <property type="entry name" value="SERINE/THREONINE PROTEIN KINASE"/>
    <property type="match status" value="1"/>
</dbReference>
<dbReference type="Gene3D" id="1.10.510.10">
    <property type="entry name" value="Transferase(Phosphotransferase) domain 1"/>
    <property type="match status" value="1"/>
</dbReference>
<dbReference type="Pfam" id="PF00069">
    <property type="entry name" value="Pkinase"/>
    <property type="match status" value="1"/>
</dbReference>
<feature type="domain" description="Protein kinase" evidence="10">
    <location>
        <begin position="11"/>
        <end position="262"/>
    </location>
</feature>
<gene>
    <name evidence="11" type="ORF">NWP19_17130</name>
</gene>
<feature type="transmembrane region" description="Helical" evidence="9">
    <location>
        <begin position="416"/>
        <end position="436"/>
    </location>
</feature>
<evidence type="ECO:0000256" key="2">
    <source>
        <dbReference type="ARBA" id="ARBA00022527"/>
    </source>
</evidence>
<feature type="transmembrane region" description="Helical" evidence="9">
    <location>
        <begin position="392"/>
        <end position="410"/>
    </location>
</feature>
<accession>A0ABT6K8R1</accession>
<comment type="catalytic activity">
    <reaction evidence="8">
        <text>L-seryl-[protein] + ATP = O-phospho-L-seryl-[protein] + ADP + H(+)</text>
        <dbReference type="Rhea" id="RHEA:17989"/>
        <dbReference type="Rhea" id="RHEA-COMP:9863"/>
        <dbReference type="Rhea" id="RHEA-COMP:11604"/>
        <dbReference type="ChEBI" id="CHEBI:15378"/>
        <dbReference type="ChEBI" id="CHEBI:29999"/>
        <dbReference type="ChEBI" id="CHEBI:30616"/>
        <dbReference type="ChEBI" id="CHEBI:83421"/>
        <dbReference type="ChEBI" id="CHEBI:456216"/>
        <dbReference type="EC" id="2.7.11.1"/>
    </reaction>
</comment>
<dbReference type="PROSITE" id="PS50011">
    <property type="entry name" value="PROTEIN_KINASE_DOM"/>
    <property type="match status" value="1"/>
</dbReference>
<proteinExistence type="predicted"/>
<evidence type="ECO:0000313" key="12">
    <source>
        <dbReference type="Proteomes" id="UP001159371"/>
    </source>
</evidence>
<evidence type="ECO:0000256" key="5">
    <source>
        <dbReference type="ARBA" id="ARBA00022777"/>
    </source>
</evidence>
<dbReference type="PROSITE" id="PS00108">
    <property type="entry name" value="PROTEIN_KINASE_ST"/>
    <property type="match status" value="1"/>
</dbReference>
<keyword evidence="12" id="KW-1185">Reference proteome</keyword>
<dbReference type="EC" id="2.7.11.1" evidence="1"/>
<keyword evidence="2 11" id="KW-0723">Serine/threonine-protein kinase</keyword>
<comment type="caution">
    <text evidence="11">The sequence shown here is derived from an EMBL/GenBank/DDBJ whole genome shotgun (WGS) entry which is preliminary data.</text>
</comment>
<evidence type="ECO:0000313" key="11">
    <source>
        <dbReference type="EMBL" id="MDH6058450.1"/>
    </source>
</evidence>
<keyword evidence="9" id="KW-1133">Transmembrane helix</keyword>
<evidence type="ECO:0000256" key="8">
    <source>
        <dbReference type="ARBA" id="ARBA00048679"/>
    </source>
</evidence>
<feature type="transmembrane region" description="Helical" evidence="9">
    <location>
        <begin position="530"/>
        <end position="551"/>
    </location>
</feature>